<accession>A0A1X0QPM3</accession>
<dbReference type="SUPFAM" id="SSF161084">
    <property type="entry name" value="MAPEG domain-like"/>
    <property type="match status" value="1"/>
</dbReference>
<dbReference type="GO" id="GO:0005635">
    <property type="term" value="C:nuclear envelope"/>
    <property type="evidence" value="ECO:0007669"/>
    <property type="project" value="TreeGrafter"/>
</dbReference>
<comment type="catalytic activity">
    <reaction evidence="17">
        <text>15-deoxy-Delta(12,14)-prostaglandin J2 + glutathione = 15-deoxy-Delta(12,14)-prostaglandin J2-S-(R)-glutathione</text>
        <dbReference type="Rhea" id="RHEA:75963"/>
        <dbReference type="ChEBI" id="CHEBI:57925"/>
        <dbReference type="ChEBI" id="CHEBI:85236"/>
        <dbReference type="ChEBI" id="CHEBI:194498"/>
    </reaction>
    <physiologicalReaction direction="left-to-right" evidence="17">
        <dbReference type="Rhea" id="RHEA:75964"/>
    </physiologicalReaction>
</comment>
<dbReference type="PANTHER" id="PTHR10250">
    <property type="entry name" value="MICROSOMAL GLUTATHIONE S-TRANSFERASE"/>
    <property type="match status" value="1"/>
</dbReference>
<comment type="pathway">
    <text evidence="13">Lipid metabolism; leukotriene C4 biosynthesis.</text>
</comment>
<evidence type="ECO:0000256" key="15">
    <source>
        <dbReference type="ARBA" id="ARBA00039056"/>
    </source>
</evidence>
<dbReference type="InterPro" id="IPR050997">
    <property type="entry name" value="MAPEG"/>
</dbReference>
<keyword evidence="3 21" id="KW-0812">Transmembrane</keyword>
<evidence type="ECO:0000256" key="12">
    <source>
        <dbReference type="ARBA" id="ARBA00023288"/>
    </source>
</evidence>
<evidence type="ECO:0000256" key="8">
    <source>
        <dbReference type="ARBA" id="ARBA00023128"/>
    </source>
</evidence>
<dbReference type="EC" id="4.4.1.20" evidence="15"/>
<dbReference type="OrthoDB" id="410651at2759"/>
<evidence type="ECO:0000256" key="1">
    <source>
        <dbReference type="ARBA" id="ARBA00004374"/>
    </source>
</evidence>
<dbReference type="GO" id="GO:0005741">
    <property type="term" value="C:mitochondrial outer membrane"/>
    <property type="evidence" value="ECO:0007669"/>
    <property type="project" value="UniProtKB-SubCell"/>
</dbReference>
<keyword evidence="7" id="KW-0443">Lipid metabolism</keyword>
<keyword evidence="8" id="KW-0496">Mitochondrion</keyword>
<reference evidence="22" key="1">
    <citation type="journal article" date="2016" name="Proc. Natl. Acad. Sci. U.S.A.">
        <title>Lipid metabolic changes in an early divergent fungus govern the establishment of a mutualistic symbiosis with endobacteria.</title>
        <authorList>
            <person name="Lastovetsky O.A."/>
            <person name="Gaspar M.L."/>
            <person name="Mondo S.J."/>
            <person name="LaButti K.M."/>
            <person name="Sandor L."/>
            <person name="Grigoriev I.V."/>
            <person name="Henry S.A."/>
            <person name="Pawlowska T.E."/>
        </authorList>
    </citation>
    <scope>NUCLEOTIDE SEQUENCE [LARGE SCALE GENOMIC DNA]</scope>
    <source>
        <strain evidence="22">ATCC 52814</strain>
    </source>
</reference>
<dbReference type="GO" id="GO:0006629">
    <property type="term" value="P:lipid metabolic process"/>
    <property type="evidence" value="ECO:0007669"/>
    <property type="project" value="UniProtKB-KW"/>
</dbReference>
<proteinExistence type="predicted"/>
<dbReference type="FunFam" id="1.20.120.550:FF:000004">
    <property type="entry name" value="Microsomal glutathione S-transferase 3"/>
    <property type="match status" value="1"/>
</dbReference>
<dbReference type="GO" id="GO:0004602">
    <property type="term" value="F:glutathione peroxidase activity"/>
    <property type="evidence" value="ECO:0007669"/>
    <property type="project" value="TreeGrafter"/>
</dbReference>
<gene>
    <name evidence="22" type="ORF">BCV72DRAFT_235866</name>
</gene>
<evidence type="ECO:0000256" key="17">
    <source>
        <dbReference type="ARBA" id="ARBA00051411"/>
    </source>
</evidence>
<keyword evidence="4" id="KW-1000">Mitochondrion outer membrane</keyword>
<comment type="pathway">
    <text evidence="14">Lipid metabolism; arachidonate metabolism.</text>
</comment>
<name>A0A1X0QPM3_RHIZD</name>
<dbReference type="VEuPathDB" id="FungiDB:BCV72DRAFT_235866"/>
<keyword evidence="10" id="KW-0564">Palmitate</keyword>
<sequence length="146" mass="15762">MGALIVPSEYGYVLGIAAFSALHLFYLGAKVGKARRAAKVPYPYAYAEKNEAEKDPLKNIFNCAQRAHQNTLEVFPVYSTLLLIGGLKYPEISAAAGLVHCLGRQVYASGYSTGNPDKRTRGAFGYLGLITLLGTSSLTVYHLLMG</sequence>
<keyword evidence="5 21" id="KW-1133">Transmembrane helix</keyword>
<evidence type="ECO:0000256" key="20">
    <source>
        <dbReference type="ARBA" id="ARBA00076908"/>
    </source>
</evidence>
<keyword evidence="2" id="KW-0808">Transferase</keyword>
<evidence type="ECO:0000256" key="4">
    <source>
        <dbReference type="ARBA" id="ARBA00022787"/>
    </source>
</evidence>
<dbReference type="AlphaFoldDB" id="A0A1X0QPM3"/>
<comment type="subcellular location">
    <subcellularLocation>
        <location evidence="1">Mitochondrion outer membrane</location>
        <topology evidence="1">Multi-pass membrane protein</topology>
    </subcellularLocation>
</comment>
<dbReference type="Proteomes" id="UP000242414">
    <property type="component" value="Unassembled WGS sequence"/>
</dbReference>
<evidence type="ECO:0000256" key="13">
    <source>
        <dbReference type="ARBA" id="ARBA00037884"/>
    </source>
</evidence>
<dbReference type="InterPro" id="IPR001129">
    <property type="entry name" value="Membr-assoc_MAPEG"/>
</dbReference>
<keyword evidence="11" id="KW-0456">Lyase</keyword>
<evidence type="ECO:0000256" key="11">
    <source>
        <dbReference type="ARBA" id="ARBA00023239"/>
    </source>
</evidence>
<feature type="transmembrane region" description="Helical" evidence="21">
    <location>
        <begin position="12"/>
        <end position="29"/>
    </location>
</feature>
<comment type="catalytic activity">
    <reaction evidence="16">
        <text>leukotriene C4 = leukotriene A4 + glutathione</text>
        <dbReference type="Rhea" id="RHEA:17617"/>
        <dbReference type="ChEBI" id="CHEBI:57463"/>
        <dbReference type="ChEBI" id="CHEBI:57925"/>
        <dbReference type="ChEBI" id="CHEBI:57973"/>
        <dbReference type="EC" id="4.4.1.20"/>
    </reaction>
    <physiologicalReaction direction="right-to-left" evidence="16">
        <dbReference type="Rhea" id="RHEA:17619"/>
    </physiologicalReaction>
</comment>
<dbReference type="Pfam" id="PF01124">
    <property type="entry name" value="MAPEG"/>
    <property type="match status" value="1"/>
</dbReference>
<evidence type="ECO:0000256" key="9">
    <source>
        <dbReference type="ARBA" id="ARBA00023136"/>
    </source>
</evidence>
<evidence type="ECO:0000256" key="6">
    <source>
        <dbReference type="ARBA" id="ARBA00023002"/>
    </source>
</evidence>
<organism evidence="22">
    <name type="scientific">Rhizopus microsporus var. microsporus</name>
    <dbReference type="NCBI Taxonomy" id="86635"/>
    <lineage>
        <taxon>Eukaryota</taxon>
        <taxon>Fungi</taxon>
        <taxon>Fungi incertae sedis</taxon>
        <taxon>Mucoromycota</taxon>
        <taxon>Mucoromycotina</taxon>
        <taxon>Mucoromycetes</taxon>
        <taxon>Mucorales</taxon>
        <taxon>Mucorineae</taxon>
        <taxon>Rhizopodaceae</taxon>
        <taxon>Rhizopus</taxon>
    </lineage>
</organism>
<evidence type="ECO:0000256" key="5">
    <source>
        <dbReference type="ARBA" id="ARBA00022989"/>
    </source>
</evidence>
<evidence type="ECO:0000256" key="14">
    <source>
        <dbReference type="ARBA" id="ARBA00037916"/>
    </source>
</evidence>
<evidence type="ECO:0000256" key="19">
    <source>
        <dbReference type="ARBA" id="ARBA00075145"/>
    </source>
</evidence>
<dbReference type="GO" id="GO:0004464">
    <property type="term" value="F:leukotriene-C4 synthase activity"/>
    <property type="evidence" value="ECO:0007669"/>
    <property type="project" value="UniProtKB-EC"/>
</dbReference>
<dbReference type="InterPro" id="IPR023352">
    <property type="entry name" value="MAPEG-like_dom_sf"/>
</dbReference>
<evidence type="ECO:0000256" key="18">
    <source>
        <dbReference type="ARBA" id="ARBA00069748"/>
    </source>
</evidence>
<dbReference type="GO" id="GO:0005783">
    <property type="term" value="C:endoplasmic reticulum"/>
    <property type="evidence" value="ECO:0007669"/>
    <property type="project" value="TreeGrafter"/>
</dbReference>
<dbReference type="PANTHER" id="PTHR10250:SF26">
    <property type="entry name" value="GLUTATHIONE S-TRANSFERASE 3, MITOCHONDRIAL"/>
    <property type="match status" value="1"/>
</dbReference>
<evidence type="ECO:0000256" key="7">
    <source>
        <dbReference type="ARBA" id="ARBA00023098"/>
    </source>
</evidence>
<keyword evidence="12" id="KW-0449">Lipoprotein</keyword>
<protein>
    <recommendedName>
        <fullName evidence="18">Glutathione S-transferase 3, mitochondrial</fullName>
        <ecNumber evidence="15">4.4.1.20</ecNumber>
    </recommendedName>
    <alternativeName>
        <fullName evidence="19">Glutathione peroxidase MGST3</fullName>
    </alternativeName>
    <alternativeName>
        <fullName evidence="20">LTC4 synthase MGST3</fullName>
    </alternativeName>
</protein>
<evidence type="ECO:0000256" key="16">
    <source>
        <dbReference type="ARBA" id="ARBA00049298"/>
    </source>
</evidence>
<dbReference type="Gene3D" id="1.20.120.550">
    <property type="entry name" value="Membrane associated eicosanoid/glutathione metabolism-like domain"/>
    <property type="match status" value="1"/>
</dbReference>
<evidence type="ECO:0000256" key="3">
    <source>
        <dbReference type="ARBA" id="ARBA00022692"/>
    </source>
</evidence>
<evidence type="ECO:0000256" key="2">
    <source>
        <dbReference type="ARBA" id="ARBA00022679"/>
    </source>
</evidence>
<dbReference type="GO" id="GO:0004364">
    <property type="term" value="F:glutathione transferase activity"/>
    <property type="evidence" value="ECO:0007669"/>
    <property type="project" value="TreeGrafter"/>
</dbReference>
<evidence type="ECO:0000256" key="10">
    <source>
        <dbReference type="ARBA" id="ARBA00023139"/>
    </source>
</evidence>
<feature type="transmembrane region" description="Helical" evidence="21">
    <location>
        <begin position="123"/>
        <end position="144"/>
    </location>
</feature>
<dbReference type="EMBL" id="KV922106">
    <property type="protein sequence ID" value="ORE01699.1"/>
    <property type="molecule type" value="Genomic_DNA"/>
</dbReference>
<keyword evidence="9 21" id="KW-0472">Membrane</keyword>
<evidence type="ECO:0000313" key="22">
    <source>
        <dbReference type="EMBL" id="ORE01699.1"/>
    </source>
</evidence>
<evidence type="ECO:0000256" key="21">
    <source>
        <dbReference type="SAM" id="Phobius"/>
    </source>
</evidence>
<keyword evidence="6" id="KW-0560">Oxidoreductase</keyword>